<gene>
    <name evidence="1" type="ORF">ANCCAN_28200</name>
</gene>
<proteinExistence type="predicted"/>
<evidence type="ECO:0000313" key="2">
    <source>
        <dbReference type="Proteomes" id="UP000252519"/>
    </source>
</evidence>
<dbReference type="OrthoDB" id="5873050at2759"/>
<dbReference type="AlphaFoldDB" id="A0A368F1W5"/>
<evidence type="ECO:0000313" key="1">
    <source>
        <dbReference type="EMBL" id="RCN26081.1"/>
    </source>
</evidence>
<dbReference type="Proteomes" id="UP000252519">
    <property type="component" value="Unassembled WGS sequence"/>
</dbReference>
<feature type="non-terminal residue" evidence="1">
    <location>
        <position position="500"/>
    </location>
</feature>
<comment type="caution">
    <text evidence="1">The sequence shown here is derived from an EMBL/GenBank/DDBJ whole genome shotgun (WGS) entry which is preliminary data.</text>
</comment>
<protein>
    <submittedName>
        <fullName evidence="1">Uncharacterized protein</fullName>
    </submittedName>
</protein>
<dbReference type="EMBL" id="JOJR01009394">
    <property type="protein sequence ID" value="RCN26081.1"/>
    <property type="molecule type" value="Genomic_DNA"/>
</dbReference>
<accession>A0A368F1W5</accession>
<reference evidence="1 2" key="1">
    <citation type="submission" date="2014-10" db="EMBL/GenBank/DDBJ databases">
        <title>Draft genome of the hookworm Ancylostoma caninum.</title>
        <authorList>
            <person name="Mitreva M."/>
        </authorList>
    </citation>
    <scope>NUCLEOTIDE SEQUENCE [LARGE SCALE GENOMIC DNA]</scope>
    <source>
        <strain evidence="1 2">Baltimore</strain>
    </source>
</reference>
<organism evidence="1 2">
    <name type="scientific">Ancylostoma caninum</name>
    <name type="common">Dog hookworm</name>
    <dbReference type="NCBI Taxonomy" id="29170"/>
    <lineage>
        <taxon>Eukaryota</taxon>
        <taxon>Metazoa</taxon>
        <taxon>Ecdysozoa</taxon>
        <taxon>Nematoda</taxon>
        <taxon>Chromadorea</taxon>
        <taxon>Rhabditida</taxon>
        <taxon>Rhabditina</taxon>
        <taxon>Rhabditomorpha</taxon>
        <taxon>Strongyloidea</taxon>
        <taxon>Ancylostomatidae</taxon>
        <taxon>Ancylostomatinae</taxon>
        <taxon>Ancylostoma</taxon>
    </lineage>
</organism>
<keyword evidence="2" id="KW-1185">Reference proteome</keyword>
<sequence length="500" mass="57621">METLFSRLESELCYLRQDPFQVEIDGTTWLIEVSLYRGIADMAAQQLIFGVPRWHSEYGCSKCYLRGEVGEKSRIWISTEDTGRILRAPESYIADGESGSNGVPRVTPFMRLMLPSSFSSDALHICSEGVTRDRIRDLFSVKSRFPDLRVDSDQIDVIKNTLKRICSHTYSNSLVMSLEDLRTCKAAEIDELAFVLFPLVVAEGMVHSSVAGASLLGFWLCLRIMARSQTLTTFAIQEIQELARLTKEIWAAMAPDTFTMKCHWFFEHGMREEMLDHGTMYQWSSSPFESLHRRLQIKLHQSTTNSAAAMIERYLLNKKMRYMFNEACEKQNAAMISFRRRVDNKQKNRFPVGVAINPRTYIPKGSRVDPCSLQDEHRALIAPQDEVYSRLVIDGKVFSSRTYWKRTRHSRQDIVYLNGRDGAEEIDTFASIILFLFDRNTLSVTALLDEFICCDPFRNVENLTNSTQHACQELGLQILNSVRRNNTFFLRILQQTVRER</sequence>
<name>A0A368F1W5_ANCCA</name>